<organism evidence="1 2">
    <name type="scientific">Christiangramia forsetii (strain DSM 17595 / CGMCC 1.15422 / KT0803)</name>
    <name type="common">Gramella forsetii</name>
    <dbReference type="NCBI Taxonomy" id="411154"/>
    <lineage>
        <taxon>Bacteria</taxon>
        <taxon>Pseudomonadati</taxon>
        <taxon>Bacteroidota</taxon>
        <taxon>Flavobacteriia</taxon>
        <taxon>Flavobacteriales</taxon>
        <taxon>Flavobacteriaceae</taxon>
        <taxon>Christiangramia</taxon>
    </lineage>
</organism>
<evidence type="ECO:0000313" key="1">
    <source>
        <dbReference type="EMBL" id="CAL65751.1"/>
    </source>
</evidence>
<dbReference type="Proteomes" id="UP000000755">
    <property type="component" value="Chromosome"/>
</dbReference>
<dbReference type="KEGG" id="gfo:GFO_0775"/>
<name>A0LZF6_CHRFK</name>
<gene>
    <name evidence="1" type="ordered locus">GFO_0775</name>
</gene>
<dbReference type="HOGENOM" id="CLU_3382093_0_0_10"/>
<sequence length="33" mass="3955">MVVTDRNYPDYINKNGYQLVAVFYTWNFIKPIA</sequence>
<accession>A0LZF6</accession>
<proteinExistence type="predicted"/>
<protein>
    <submittedName>
        <fullName evidence="1">Uncharacterized protein</fullName>
    </submittedName>
</protein>
<dbReference type="AlphaFoldDB" id="A0LZF6"/>
<dbReference type="EMBL" id="CU207366">
    <property type="protein sequence ID" value="CAL65751.1"/>
    <property type="molecule type" value="Genomic_DNA"/>
</dbReference>
<reference evidence="1 2" key="1">
    <citation type="journal article" date="2006" name="Environ. Microbiol.">
        <title>Whole genome analysis of the marine Bacteroidetes'Gramella forsetii' reveals adaptations to degradation of polymeric organic matter.</title>
        <authorList>
            <person name="Bauer M."/>
            <person name="Kube M."/>
            <person name="Teeling H."/>
            <person name="Richter M."/>
            <person name="Lombardot T."/>
            <person name="Allers E."/>
            <person name="Wuerdemann C.A."/>
            <person name="Quast C."/>
            <person name="Kuhl H."/>
            <person name="Knaust F."/>
            <person name="Woebken D."/>
            <person name="Bischof K."/>
            <person name="Mussmann M."/>
            <person name="Choudhuri J.V."/>
            <person name="Meyer F."/>
            <person name="Reinhardt R."/>
            <person name="Amann R.I."/>
            <person name="Gloeckner F.O."/>
        </authorList>
    </citation>
    <scope>NUCLEOTIDE SEQUENCE [LARGE SCALE GENOMIC DNA]</scope>
    <source>
        <strain evidence="2">DSM 17595 / CGMCC 1.15422 / KT0803</strain>
    </source>
</reference>
<evidence type="ECO:0000313" key="2">
    <source>
        <dbReference type="Proteomes" id="UP000000755"/>
    </source>
</evidence>